<feature type="transmembrane region" description="Helical" evidence="6">
    <location>
        <begin position="201"/>
        <end position="221"/>
    </location>
</feature>
<dbReference type="GO" id="GO:0015179">
    <property type="term" value="F:L-amino acid transmembrane transporter activity"/>
    <property type="evidence" value="ECO:0007669"/>
    <property type="project" value="TreeGrafter"/>
</dbReference>
<proteinExistence type="predicted"/>
<feature type="transmembrane region" description="Helical" evidence="6">
    <location>
        <begin position="176"/>
        <end position="194"/>
    </location>
</feature>
<evidence type="ECO:0000313" key="7">
    <source>
        <dbReference type="EMBL" id="KAJ5160992.1"/>
    </source>
</evidence>
<keyword evidence="8" id="KW-1185">Reference proteome</keyword>
<feature type="transmembrane region" description="Helical" evidence="6">
    <location>
        <begin position="248"/>
        <end position="270"/>
    </location>
</feature>
<feature type="transmembrane region" description="Helical" evidence="6">
    <location>
        <begin position="334"/>
        <end position="353"/>
    </location>
</feature>
<keyword evidence="4 6" id="KW-0472">Membrane</keyword>
<evidence type="ECO:0000256" key="6">
    <source>
        <dbReference type="SAM" id="Phobius"/>
    </source>
</evidence>
<keyword evidence="2 6" id="KW-0812">Transmembrane</keyword>
<feature type="transmembrane region" description="Helical" evidence="6">
    <location>
        <begin position="477"/>
        <end position="498"/>
    </location>
</feature>
<dbReference type="InterPro" id="IPR002293">
    <property type="entry name" value="AA/rel_permease1"/>
</dbReference>
<dbReference type="Gene3D" id="1.20.1740.10">
    <property type="entry name" value="Amino acid/polyamine transporter I"/>
    <property type="match status" value="1"/>
</dbReference>
<comment type="subcellular location">
    <subcellularLocation>
        <location evidence="1">Membrane</location>
        <topology evidence="1">Multi-pass membrane protein</topology>
    </subcellularLocation>
</comment>
<keyword evidence="3 6" id="KW-1133">Transmembrane helix</keyword>
<gene>
    <name evidence="7" type="ORF">N7492_006384</name>
</gene>
<feature type="transmembrane region" description="Helical" evidence="6">
    <location>
        <begin position="445"/>
        <end position="465"/>
    </location>
</feature>
<dbReference type="FunFam" id="1.20.1740.10:FF:000025">
    <property type="entry name" value="High-affinity methionine permease"/>
    <property type="match status" value="1"/>
</dbReference>
<evidence type="ECO:0000256" key="2">
    <source>
        <dbReference type="ARBA" id="ARBA00022692"/>
    </source>
</evidence>
<organism evidence="7 8">
    <name type="scientific">Penicillium capsulatum</name>
    <dbReference type="NCBI Taxonomy" id="69766"/>
    <lineage>
        <taxon>Eukaryota</taxon>
        <taxon>Fungi</taxon>
        <taxon>Dikarya</taxon>
        <taxon>Ascomycota</taxon>
        <taxon>Pezizomycotina</taxon>
        <taxon>Eurotiomycetes</taxon>
        <taxon>Eurotiomycetidae</taxon>
        <taxon>Eurotiales</taxon>
        <taxon>Aspergillaceae</taxon>
        <taxon>Penicillium</taxon>
    </lineage>
</organism>
<dbReference type="AlphaFoldDB" id="A0A9W9I0Q2"/>
<evidence type="ECO:0000256" key="5">
    <source>
        <dbReference type="SAM" id="MobiDB-lite"/>
    </source>
</evidence>
<feature type="transmembrane region" description="Helical" evidence="6">
    <location>
        <begin position="386"/>
        <end position="409"/>
    </location>
</feature>
<dbReference type="Pfam" id="PF13520">
    <property type="entry name" value="AA_permease_2"/>
    <property type="match status" value="1"/>
</dbReference>
<sequence length="534" mass="57731">MAEITQREAGQTPPPLKVGEKTGSLNEVHDGDTTAGVGELSFEESTRGGLGRHLGVFSTIFLIIGRIIGTGIFSTPSSVTTSAGSVGAALLLWTLGLLLASAGLCVWLELGCMMPRSGGEKVYLEAVYREPKLLITVIFAVQAVALGFTAQGCIVFASNVVVAAGKKATEWEERGIAIAVIVFITLLHTFLPGWGVRGMNFIGVIKVIVLLFIVITGWVVLSGRVSSVKDPYASFYNSFAGSATNSNLYATALFKVLNSYAGWSNAAYVLNEIKNPVRTLKIAAPIGLFICGTLYLLANVAYYAAATPEEIANSGVTVASYFMGKVFGAAAKRALSVLIAISAFGNVLTVTFTQSRVNQELAKEGVIPFPKFWASNWPFGSPSAGLLLHFIPSFIIIVAIPFGDAYSFILDLEGYPASVINFLVVAGLFYLRWSAKDVHRPFRVWWPVAFFFMIGQAFQLVAPFIRPPGGKGDTSLPYWLSSVVGIGVLFLGLVYWMFWQRVLPAIQNYYLVPEHTVLSDGTTVVVYQKYEKSE</sequence>
<evidence type="ECO:0000256" key="1">
    <source>
        <dbReference type="ARBA" id="ARBA00004141"/>
    </source>
</evidence>
<reference evidence="7" key="2">
    <citation type="journal article" date="2023" name="IMA Fungus">
        <title>Comparative genomic study of the Penicillium genus elucidates a diverse pangenome and 15 lateral gene transfer events.</title>
        <authorList>
            <person name="Petersen C."/>
            <person name="Sorensen T."/>
            <person name="Nielsen M.R."/>
            <person name="Sondergaard T.E."/>
            <person name="Sorensen J.L."/>
            <person name="Fitzpatrick D.A."/>
            <person name="Frisvad J.C."/>
            <person name="Nielsen K.L."/>
        </authorList>
    </citation>
    <scope>NUCLEOTIDE SEQUENCE</scope>
    <source>
        <strain evidence="7">IBT 21917</strain>
    </source>
</reference>
<feature type="transmembrane region" description="Helical" evidence="6">
    <location>
        <begin position="282"/>
        <end position="305"/>
    </location>
</feature>
<dbReference type="PANTHER" id="PTHR11785">
    <property type="entry name" value="AMINO ACID TRANSPORTER"/>
    <property type="match status" value="1"/>
</dbReference>
<dbReference type="Proteomes" id="UP001146351">
    <property type="component" value="Unassembled WGS sequence"/>
</dbReference>
<accession>A0A9W9I0Q2</accession>
<reference evidence="7" key="1">
    <citation type="submission" date="2022-11" db="EMBL/GenBank/DDBJ databases">
        <authorList>
            <person name="Petersen C."/>
        </authorList>
    </citation>
    <scope>NUCLEOTIDE SEQUENCE</scope>
    <source>
        <strain evidence="7">IBT 21917</strain>
    </source>
</reference>
<dbReference type="PANTHER" id="PTHR11785:SF382">
    <property type="entry name" value="LOW-AFFINITY METHIONINE PERMEASE"/>
    <property type="match status" value="1"/>
</dbReference>
<dbReference type="EMBL" id="JAPQKO010000005">
    <property type="protein sequence ID" value="KAJ5160992.1"/>
    <property type="molecule type" value="Genomic_DNA"/>
</dbReference>
<dbReference type="PIRSF" id="PIRSF006060">
    <property type="entry name" value="AA_transporter"/>
    <property type="match status" value="1"/>
</dbReference>
<feature type="transmembrane region" description="Helical" evidence="6">
    <location>
        <begin position="415"/>
        <end position="433"/>
    </location>
</feature>
<feature type="transmembrane region" description="Helical" evidence="6">
    <location>
        <begin position="54"/>
        <end position="74"/>
    </location>
</feature>
<comment type="caution">
    <text evidence="7">The sequence shown here is derived from an EMBL/GenBank/DDBJ whole genome shotgun (WGS) entry which is preliminary data.</text>
</comment>
<name>A0A9W9I0Q2_9EURO</name>
<dbReference type="OrthoDB" id="5982228at2759"/>
<dbReference type="InterPro" id="IPR050598">
    <property type="entry name" value="AminoAcid_Transporter"/>
</dbReference>
<evidence type="ECO:0008006" key="9">
    <source>
        <dbReference type="Google" id="ProtNLM"/>
    </source>
</evidence>
<dbReference type="GO" id="GO:0016020">
    <property type="term" value="C:membrane"/>
    <property type="evidence" value="ECO:0007669"/>
    <property type="project" value="UniProtKB-SubCell"/>
</dbReference>
<evidence type="ECO:0000256" key="4">
    <source>
        <dbReference type="ARBA" id="ARBA00023136"/>
    </source>
</evidence>
<feature type="transmembrane region" description="Helical" evidence="6">
    <location>
        <begin position="133"/>
        <end position="164"/>
    </location>
</feature>
<feature type="region of interest" description="Disordered" evidence="5">
    <location>
        <begin position="1"/>
        <end position="32"/>
    </location>
</feature>
<evidence type="ECO:0000313" key="8">
    <source>
        <dbReference type="Proteomes" id="UP001146351"/>
    </source>
</evidence>
<protein>
    <recommendedName>
        <fullName evidence="9">Amino acid transporter</fullName>
    </recommendedName>
</protein>
<feature type="transmembrane region" description="Helical" evidence="6">
    <location>
        <begin position="86"/>
        <end position="112"/>
    </location>
</feature>
<evidence type="ECO:0000256" key="3">
    <source>
        <dbReference type="ARBA" id="ARBA00022989"/>
    </source>
</evidence>